<evidence type="ECO:0000313" key="3">
    <source>
        <dbReference type="Proteomes" id="UP000756921"/>
    </source>
</evidence>
<gene>
    <name evidence="2" type="ORF">PMIN01_00666</name>
</gene>
<dbReference type="PROSITE" id="PS50213">
    <property type="entry name" value="FAS1"/>
    <property type="match status" value="1"/>
</dbReference>
<dbReference type="AlphaFoldDB" id="A0A9P6KW58"/>
<dbReference type="InterPro" id="IPR036378">
    <property type="entry name" value="FAS1_dom_sf"/>
</dbReference>
<organism evidence="2 3">
    <name type="scientific">Paraphaeosphaeria minitans</name>
    <dbReference type="NCBI Taxonomy" id="565426"/>
    <lineage>
        <taxon>Eukaryota</taxon>
        <taxon>Fungi</taxon>
        <taxon>Dikarya</taxon>
        <taxon>Ascomycota</taxon>
        <taxon>Pezizomycotina</taxon>
        <taxon>Dothideomycetes</taxon>
        <taxon>Pleosporomycetidae</taxon>
        <taxon>Pleosporales</taxon>
        <taxon>Massarineae</taxon>
        <taxon>Didymosphaeriaceae</taxon>
        <taxon>Paraphaeosphaeria</taxon>
    </lineage>
</organism>
<name>A0A9P6KW58_9PLEO</name>
<accession>A0A9P6KW58</accession>
<dbReference type="Gene3D" id="2.30.180.10">
    <property type="entry name" value="FAS1 domain"/>
    <property type="match status" value="1"/>
</dbReference>
<dbReference type="InterPro" id="IPR000782">
    <property type="entry name" value="FAS1_domain"/>
</dbReference>
<dbReference type="EMBL" id="WJXW01000001">
    <property type="protein sequence ID" value="KAF9741127.1"/>
    <property type="molecule type" value="Genomic_DNA"/>
</dbReference>
<protein>
    <recommendedName>
        <fullName evidence="1">FAS1 domain-containing protein</fullName>
    </recommendedName>
</protein>
<dbReference type="OrthoDB" id="286301at2759"/>
<evidence type="ECO:0000259" key="1">
    <source>
        <dbReference type="PROSITE" id="PS50213"/>
    </source>
</evidence>
<evidence type="ECO:0000313" key="2">
    <source>
        <dbReference type="EMBL" id="KAF9741127.1"/>
    </source>
</evidence>
<dbReference type="Proteomes" id="UP000756921">
    <property type="component" value="Unassembled WGS sequence"/>
</dbReference>
<proteinExistence type="predicted"/>
<reference evidence="2" key="1">
    <citation type="journal article" date="2020" name="Mol. Plant Microbe Interact.">
        <title>Genome Sequence of the Biocontrol Agent Coniothyrium minitans strain Conio (IMI 134523).</title>
        <authorList>
            <person name="Patel D."/>
            <person name="Shittu T.A."/>
            <person name="Baroncelli R."/>
            <person name="Muthumeenakshi S."/>
            <person name="Osborne T.H."/>
            <person name="Janganan T.K."/>
            <person name="Sreenivasaprasad S."/>
        </authorList>
    </citation>
    <scope>NUCLEOTIDE SEQUENCE</scope>
    <source>
        <strain evidence="2">Conio</strain>
    </source>
</reference>
<sequence length="360" mass="37407">MRTSNWSYALMAAGLPEHVARAVSLVPGFADTLAAATNVTIVAPTNAALVAVPRNVPEGEAIEQKSDTIAIGALLANHVFKGLYPSDVITDVPTFAQTLLNSSYIIPRQPFSKFTGEQTISTVTQADIKLGHGITIHKIDTVLSFGPPLQLYTYRAGYLAMNAALEVADLGIGIGLTGADDNGLNISDFTIFIPMNDAFSSIGSVLETTDKNTLQQGDNLTFTVLPDGSAWVNNAKITFANAILVLSPGNFDRASLKPSVPVSERTAFPSASAVPISELPFSSIAFQGDRETYTKTPALLQTAIAVPTSTSGAATTGAATGTQSTPTPTGEAEFLGAAKKLFPHAVVAFPVAIGAAAALL</sequence>
<dbReference type="Pfam" id="PF02469">
    <property type="entry name" value="Fasciclin"/>
    <property type="match status" value="1"/>
</dbReference>
<feature type="domain" description="FAS1" evidence="1">
    <location>
        <begin position="1"/>
        <end position="143"/>
    </location>
</feature>
<keyword evidence="3" id="KW-1185">Reference proteome</keyword>
<dbReference type="SUPFAM" id="SSF82153">
    <property type="entry name" value="FAS1 domain"/>
    <property type="match status" value="2"/>
</dbReference>
<comment type="caution">
    <text evidence="2">The sequence shown here is derived from an EMBL/GenBank/DDBJ whole genome shotgun (WGS) entry which is preliminary data.</text>
</comment>